<evidence type="ECO:0000313" key="12">
    <source>
        <dbReference type="Proteomes" id="UP000005237"/>
    </source>
</evidence>
<comment type="pathway">
    <text evidence="3">Secondary metabolite metabolism; methylglyoxal degradation; (R)-lactate from methylglyoxal: step 2/2.</text>
</comment>
<dbReference type="InterPro" id="IPR035680">
    <property type="entry name" value="Clx_II_MBL"/>
</dbReference>
<dbReference type="PANTHER" id="PTHR11935:SF94">
    <property type="entry name" value="TENZING NORGAY, ISOFORM C"/>
    <property type="match status" value="1"/>
</dbReference>
<dbReference type="EC" id="3.1.2.6" evidence="5"/>
<evidence type="ECO:0000313" key="11">
    <source>
        <dbReference type="EnsemblMetazoa" id="CJA24470b.1"/>
    </source>
</evidence>
<proteinExistence type="inferred from homology"/>
<dbReference type="GO" id="GO:0046872">
    <property type="term" value="F:metal ion binding"/>
    <property type="evidence" value="ECO:0007669"/>
    <property type="project" value="UniProtKB-KW"/>
</dbReference>
<reference evidence="12" key="1">
    <citation type="submission" date="2010-08" db="EMBL/GenBank/DDBJ databases">
        <authorList>
            <consortium name="Caenorhabditis japonica Sequencing Consortium"/>
            <person name="Wilson R.K."/>
        </authorList>
    </citation>
    <scope>NUCLEOTIDE SEQUENCE [LARGE SCALE GENOMIC DNA]</scope>
    <source>
        <strain evidence="12">DF5081</strain>
    </source>
</reference>
<reference evidence="11" key="2">
    <citation type="submission" date="2022-06" db="UniProtKB">
        <authorList>
            <consortium name="EnsemblMetazoa"/>
        </authorList>
    </citation>
    <scope>IDENTIFICATION</scope>
    <source>
        <strain evidence="11">DF5081</strain>
    </source>
</reference>
<evidence type="ECO:0000256" key="6">
    <source>
        <dbReference type="ARBA" id="ARBA00022723"/>
    </source>
</evidence>
<comment type="cofactor">
    <cofactor evidence="2">
        <name>Zn(2+)</name>
        <dbReference type="ChEBI" id="CHEBI:29105"/>
    </cofactor>
</comment>
<keyword evidence="6" id="KW-0479">Metal-binding</keyword>
<dbReference type="SUPFAM" id="SSF56281">
    <property type="entry name" value="Metallo-hydrolase/oxidoreductase"/>
    <property type="match status" value="1"/>
</dbReference>
<sequence>TRIMVFVKTLLRRSDNFMYIVKKSELAKKALLVDLVNEESYGELAEKEGIEISAVLTTHHHYDHCGGNEQFRRDFPKIPIFGGDPRVPGMDNHVKHEQEAELADLKVVCLSTPCHTSGHICYYITDPSNTNHGVVFTGDTLFIAGCGRFFEGTAPEMDRALNTILAKLPDDTLIYPGHEYTVANLKFAAHVEPANLKVQEKLKWAESQVARGLFTAPSSVLDEKLTNPFMRVRSSEEIQKTLGGNDPIEGMAKLRELKNKF</sequence>
<evidence type="ECO:0000259" key="10">
    <source>
        <dbReference type="SMART" id="SM00849"/>
    </source>
</evidence>
<comment type="catalytic activity">
    <reaction evidence="1">
        <text>an S-(2-hydroxyacyl)glutathione + H2O = a 2-hydroxy carboxylate + glutathione + H(+)</text>
        <dbReference type="Rhea" id="RHEA:21864"/>
        <dbReference type="ChEBI" id="CHEBI:15377"/>
        <dbReference type="ChEBI" id="CHEBI:15378"/>
        <dbReference type="ChEBI" id="CHEBI:57925"/>
        <dbReference type="ChEBI" id="CHEBI:58896"/>
        <dbReference type="ChEBI" id="CHEBI:71261"/>
        <dbReference type="EC" id="3.1.2.6"/>
    </reaction>
</comment>
<evidence type="ECO:0000256" key="4">
    <source>
        <dbReference type="ARBA" id="ARBA00006759"/>
    </source>
</evidence>
<dbReference type="InterPro" id="IPR036866">
    <property type="entry name" value="RibonucZ/Hydroxyglut_hydro"/>
</dbReference>
<evidence type="ECO:0000256" key="9">
    <source>
        <dbReference type="ARBA" id="ARBA00031044"/>
    </source>
</evidence>
<evidence type="ECO:0000256" key="7">
    <source>
        <dbReference type="ARBA" id="ARBA00022801"/>
    </source>
</evidence>
<dbReference type="Pfam" id="PF16123">
    <property type="entry name" value="HAGH_C"/>
    <property type="match status" value="1"/>
</dbReference>
<dbReference type="GO" id="GO:0019243">
    <property type="term" value="P:methylglyoxal catabolic process to D-lactate via S-lactoyl-glutathione"/>
    <property type="evidence" value="ECO:0007669"/>
    <property type="project" value="InterPro"/>
</dbReference>
<dbReference type="PANTHER" id="PTHR11935">
    <property type="entry name" value="BETA LACTAMASE DOMAIN"/>
    <property type="match status" value="1"/>
</dbReference>
<comment type="similarity">
    <text evidence="4">Belongs to the metallo-beta-lactamase superfamily. Glyoxalase II family.</text>
</comment>
<evidence type="ECO:0000256" key="2">
    <source>
        <dbReference type="ARBA" id="ARBA00001947"/>
    </source>
</evidence>
<dbReference type="AlphaFoldDB" id="A0A8R1E907"/>
<feature type="domain" description="Metallo-beta-lactamase" evidence="10">
    <location>
        <begin position="15"/>
        <end position="178"/>
    </location>
</feature>
<dbReference type="NCBIfam" id="TIGR03413">
    <property type="entry name" value="GSH_gloB"/>
    <property type="match status" value="1"/>
</dbReference>
<evidence type="ECO:0000256" key="5">
    <source>
        <dbReference type="ARBA" id="ARBA00011917"/>
    </source>
</evidence>
<protein>
    <recommendedName>
        <fullName evidence="5">hydroxyacylglutathione hydrolase</fullName>
        <ecNumber evidence="5">3.1.2.6</ecNumber>
    </recommendedName>
    <alternativeName>
        <fullName evidence="9">Glyoxalase II</fullName>
    </alternativeName>
</protein>
<keyword evidence="12" id="KW-1185">Reference proteome</keyword>
<dbReference type="Pfam" id="PF00753">
    <property type="entry name" value="Lactamase_B"/>
    <property type="match status" value="1"/>
</dbReference>
<dbReference type="Proteomes" id="UP000005237">
    <property type="component" value="Unassembled WGS sequence"/>
</dbReference>
<dbReference type="HAMAP" id="MF_01374">
    <property type="entry name" value="Glyoxalase_2"/>
    <property type="match status" value="1"/>
</dbReference>
<evidence type="ECO:0000256" key="1">
    <source>
        <dbReference type="ARBA" id="ARBA00001623"/>
    </source>
</evidence>
<organism evidence="11 12">
    <name type="scientific">Caenorhabditis japonica</name>
    <dbReference type="NCBI Taxonomy" id="281687"/>
    <lineage>
        <taxon>Eukaryota</taxon>
        <taxon>Metazoa</taxon>
        <taxon>Ecdysozoa</taxon>
        <taxon>Nematoda</taxon>
        <taxon>Chromadorea</taxon>
        <taxon>Rhabditida</taxon>
        <taxon>Rhabditina</taxon>
        <taxon>Rhabditomorpha</taxon>
        <taxon>Rhabditoidea</taxon>
        <taxon>Rhabditidae</taxon>
        <taxon>Peloderinae</taxon>
        <taxon>Caenorhabditis</taxon>
    </lineage>
</organism>
<dbReference type="InterPro" id="IPR001279">
    <property type="entry name" value="Metallo-B-lactamas"/>
</dbReference>
<keyword evidence="8" id="KW-0862">Zinc</keyword>
<dbReference type="InterPro" id="IPR017782">
    <property type="entry name" value="Hydroxyacylglutathione_Hdrlase"/>
</dbReference>
<dbReference type="CDD" id="cd07723">
    <property type="entry name" value="hydroxyacylglutathione_hydrolase_MBL-fold"/>
    <property type="match status" value="1"/>
</dbReference>
<keyword evidence="7" id="KW-0378">Hydrolase</keyword>
<accession>A0A8R1E907</accession>
<dbReference type="Gene3D" id="3.60.15.10">
    <property type="entry name" value="Ribonuclease Z/Hydroxyacylglutathione hydrolase-like"/>
    <property type="match status" value="1"/>
</dbReference>
<evidence type="ECO:0000256" key="8">
    <source>
        <dbReference type="ARBA" id="ARBA00022833"/>
    </source>
</evidence>
<evidence type="ECO:0000256" key="3">
    <source>
        <dbReference type="ARBA" id="ARBA00004963"/>
    </source>
</evidence>
<dbReference type="EnsemblMetazoa" id="CJA24470b.1">
    <property type="protein sequence ID" value="CJA24470b.1"/>
    <property type="gene ID" value="WBGene00180042"/>
</dbReference>
<dbReference type="InterPro" id="IPR032282">
    <property type="entry name" value="HAGH_C"/>
</dbReference>
<dbReference type="GO" id="GO:0004416">
    <property type="term" value="F:hydroxyacylglutathione hydrolase activity"/>
    <property type="evidence" value="ECO:0007669"/>
    <property type="project" value="UniProtKB-EC"/>
</dbReference>
<dbReference type="SMART" id="SM00849">
    <property type="entry name" value="Lactamase_B"/>
    <property type="match status" value="1"/>
</dbReference>
<name>A0A8R1E907_CAEJA</name>